<dbReference type="RefSeq" id="WP_115857958.1">
    <property type="nucleotide sequence ID" value="NZ_QTSU01000001.1"/>
</dbReference>
<organism evidence="4 5">
    <name type="scientific">Lysobacter silvisoli</name>
    <dbReference type="NCBI Taxonomy" id="2293254"/>
    <lineage>
        <taxon>Bacteria</taxon>
        <taxon>Pseudomonadati</taxon>
        <taxon>Pseudomonadota</taxon>
        <taxon>Gammaproteobacteria</taxon>
        <taxon>Lysobacterales</taxon>
        <taxon>Lysobacteraceae</taxon>
        <taxon>Lysobacter</taxon>
    </lineage>
</organism>
<evidence type="ECO:0000256" key="1">
    <source>
        <dbReference type="ARBA" id="ARBA00022450"/>
    </source>
</evidence>
<keyword evidence="4" id="KW-0012">Acyltransferase</keyword>
<sequence length="344" mass="37623">MRLPLVFMFSGQGSQYHQMGRELYDRHPRFRLWMDHCDEIAEPLIGGSLCDLLYRKGDKGQPFDRLLHTSPALVAFEFSLARVLIEEGARPDYLLGYSLGELTAAIIGGALTIEQGIGFAADYARLVEAESPPATMLAVVGVSDVEMRYAGLLADCWVTARNFERHLVVTGPVDAIAPLRAALTGDGVVHQVLAVKYGFHTGMHAALEAPFKALAEKVDFAPLRTPMVSCLDGSVHDGESDQREWSQRLWATFRRPVEFGATVRGLLDRGDFHFLDVGPSGTLATFVKYLLPVGSASTFGDVINNFGRDERTYRDALQRLGLSDVSSTAYRQASAAHSSGRASA</sequence>
<comment type="caution">
    <text evidence="4">The sequence shown here is derived from an EMBL/GenBank/DDBJ whole genome shotgun (WGS) entry which is preliminary data.</text>
</comment>
<keyword evidence="5" id="KW-1185">Reference proteome</keyword>
<dbReference type="PANTHER" id="PTHR43775">
    <property type="entry name" value="FATTY ACID SYNTHASE"/>
    <property type="match status" value="1"/>
</dbReference>
<dbReference type="OrthoDB" id="9808564at2"/>
<dbReference type="SUPFAM" id="SSF52151">
    <property type="entry name" value="FabD/lysophospholipase-like"/>
    <property type="match status" value="1"/>
</dbReference>
<gene>
    <name evidence="4" type="ORF">DX914_05145</name>
</gene>
<dbReference type="Proteomes" id="UP000264492">
    <property type="component" value="Unassembled WGS sequence"/>
</dbReference>
<evidence type="ECO:0000313" key="4">
    <source>
        <dbReference type="EMBL" id="RDZ28519.1"/>
    </source>
</evidence>
<dbReference type="SMART" id="SM00827">
    <property type="entry name" value="PKS_AT"/>
    <property type="match status" value="1"/>
</dbReference>
<dbReference type="InterPro" id="IPR050091">
    <property type="entry name" value="PKS_NRPS_Biosynth_Enz"/>
</dbReference>
<dbReference type="Gene3D" id="3.30.70.3290">
    <property type="match status" value="1"/>
</dbReference>
<feature type="domain" description="Malonyl-CoA:ACP transacylase (MAT)" evidence="3">
    <location>
        <begin position="8"/>
        <end position="344"/>
    </location>
</feature>
<dbReference type="GO" id="GO:0004312">
    <property type="term" value="F:fatty acid synthase activity"/>
    <property type="evidence" value="ECO:0007669"/>
    <property type="project" value="TreeGrafter"/>
</dbReference>
<accession>A0A371K3L6</accession>
<keyword evidence="1" id="KW-0596">Phosphopantetheine</keyword>
<dbReference type="AlphaFoldDB" id="A0A371K3L6"/>
<name>A0A371K3L6_9GAMM</name>
<protein>
    <submittedName>
        <fullName evidence="4">Acyltransferase domain-containing protein</fullName>
    </submittedName>
</protein>
<dbReference type="InterPro" id="IPR016036">
    <property type="entry name" value="Malonyl_transacylase_ACP-bd"/>
</dbReference>
<evidence type="ECO:0000259" key="3">
    <source>
        <dbReference type="SMART" id="SM00827"/>
    </source>
</evidence>
<dbReference type="Pfam" id="PF00698">
    <property type="entry name" value="Acyl_transf_1"/>
    <property type="match status" value="1"/>
</dbReference>
<dbReference type="Gene3D" id="3.40.366.10">
    <property type="entry name" value="Malonyl-Coenzyme A Acyl Carrier Protein, domain 2"/>
    <property type="match status" value="1"/>
</dbReference>
<dbReference type="InterPro" id="IPR001227">
    <property type="entry name" value="Ac_transferase_dom_sf"/>
</dbReference>
<keyword evidence="4" id="KW-0808">Transferase</keyword>
<dbReference type="PANTHER" id="PTHR43775:SF37">
    <property type="entry name" value="SI:DKEY-61P9.11"/>
    <property type="match status" value="1"/>
</dbReference>
<dbReference type="SUPFAM" id="SSF55048">
    <property type="entry name" value="Probable ACP-binding domain of malonyl-CoA ACP transacylase"/>
    <property type="match status" value="1"/>
</dbReference>
<proteinExistence type="predicted"/>
<evidence type="ECO:0000313" key="5">
    <source>
        <dbReference type="Proteomes" id="UP000264492"/>
    </source>
</evidence>
<keyword evidence="2" id="KW-0597">Phosphoprotein</keyword>
<dbReference type="InterPro" id="IPR016035">
    <property type="entry name" value="Acyl_Trfase/lysoPLipase"/>
</dbReference>
<dbReference type="InterPro" id="IPR014043">
    <property type="entry name" value="Acyl_transferase_dom"/>
</dbReference>
<evidence type="ECO:0000256" key="2">
    <source>
        <dbReference type="ARBA" id="ARBA00022553"/>
    </source>
</evidence>
<reference evidence="4 5" key="1">
    <citation type="submission" date="2018-08" db="EMBL/GenBank/DDBJ databases">
        <title>Lysobacter sp. zong2l5, whole genome shotgun sequence.</title>
        <authorList>
            <person name="Zhang X."/>
            <person name="Feng G."/>
            <person name="Zhu H."/>
        </authorList>
    </citation>
    <scope>NUCLEOTIDE SEQUENCE [LARGE SCALE GENOMIC DNA]</scope>
    <source>
        <strain evidence="5">zong2l5</strain>
    </source>
</reference>
<dbReference type="GO" id="GO:0006633">
    <property type="term" value="P:fatty acid biosynthetic process"/>
    <property type="evidence" value="ECO:0007669"/>
    <property type="project" value="TreeGrafter"/>
</dbReference>
<dbReference type="EMBL" id="QTSU01000001">
    <property type="protein sequence ID" value="RDZ28519.1"/>
    <property type="molecule type" value="Genomic_DNA"/>
</dbReference>